<comment type="similarity">
    <text evidence="1">Belongs to the ARG7 family.</text>
</comment>
<dbReference type="Pfam" id="PF02519">
    <property type="entry name" value="Auxin_inducible"/>
    <property type="match status" value="1"/>
</dbReference>
<dbReference type="InParanoid" id="B9RUZ5"/>
<reference evidence="3" key="1">
    <citation type="journal article" date="2010" name="Nat. Biotechnol.">
        <title>Draft genome sequence of the oilseed species Ricinus communis.</title>
        <authorList>
            <person name="Chan A.P."/>
            <person name="Crabtree J."/>
            <person name="Zhao Q."/>
            <person name="Lorenzi H."/>
            <person name="Orvis J."/>
            <person name="Puiu D."/>
            <person name="Melake-Berhan A."/>
            <person name="Jones K.M."/>
            <person name="Redman J."/>
            <person name="Chen G."/>
            <person name="Cahoon E.B."/>
            <person name="Gedil M."/>
            <person name="Stanke M."/>
            <person name="Haas B.J."/>
            <person name="Wortman J.R."/>
            <person name="Fraser-Liggett C.M."/>
            <person name="Ravel J."/>
            <person name="Rabinowicz P.D."/>
        </authorList>
    </citation>
    <scope>NUCLEOTIDE SEQUENCE [LARGE SCALE GENOMIC DNA]</scope>
    <source>
        <strain evidence="3">cv. Hale</strain>
    </source>
</reference>
<protein>
    <submittedName>
        <fullName evidence="2">Uncharacterized protein</fullName>
    </submittedName>
</protein>
<sequence>MHLSRIFSAKISSLLHGFLRLQQDESSNNLLPSKNARTPPRRRSYVTVYVGEKSKKYKVPVEYLSFPEFQELIKNVLASELDIKIDGPIKFDKISTKKFDELMERAKKQQHDKLY</sequence>
<gene>
    <name evidence="2" type="ORF">RCOM_0897500</name>
</gene>
<accession>B9RUZ5</accession>
<evidence type="ECO:0000256" key="1">
    <source>
        <dbReference type="ARBA" id="ARBA00006974"/>
    </source>
</evidence>
<dbReference type="GO" id="GO:0009733">
    <property type="term" value="P:response to auxin"/>
    <property type="evidence" value="ECO:0007669"/>
    <property type="project" value="InterPro"/>
</dbReference>
<evidence type="ECO:0000313" key="3">
    <source>
        <dbReference type="Proteomes" id="UP000008311"/>
    </source>
</evidence>
<dbReference type="EMBL" id="EQ973818">
    <property type="protein sequence ID" value="EEF44728.1"/>
    <property type="molecule type" value="Genomic_DNA"/>
</dbReference>
<name>B9RUZ5_RICCO</name>
<evidence type="ECO:0000313" key="2">
    <source>
        <dbReference type="EMBL" id="EEF44728.1"/>
    </source>
</evidence>
<proteinExistence type="inferred from homology"/>
<organism evidence="2 3">
    <name type="scientific">Ricinus communis</name>
    <name type="common">Castor bean</name>
    <dbReference type="NCBI Taxonomy" id="3988"/>
    <lineage>
        <taxon>Eukaryota</taxon>
        <taxon>Viridiplantae</taxon>
        <taxon>Streptophyta</taxon>
        <taxon>Embryophyta</taxon>
        <taxon>Tracheophyta</taxon>
        <taxon>Spermatophyta</taxon>
        <taxon>Magnoliopsida</taxon>
        <taxon>eudicotyledons</taxon>
        <taxon>Gunneridae</taxon>
        <taxon>Pentapetalae</taxon>
        <taxon>rosids</taxon>
        <taxon>fabids</taxon>
        <taxon>Malpighiales</taxon>
        <taxon>Euphorbiaceae</taxon>
        <taxon>Acalyphoideae</taxon>
        <taxon>Acalypheae</taxon>
        <taxon>Ricinus</taxon>
    </lineage>
</organism>
<dbReference type="InterPro" id="IPR003676">
    <property type="entry name" value="SAUR_fam"/>
</dbReference>
<dbReference type="Proteomes" id="UP000008311">
    <property type="component" value="Unassembled WGS sequence"/>
</dbReference>
<keyword evidence="3" id="KW-1185">Reference proteome</keyword>
<dbReference type="AlphaFoldDB" id="B9RUZ5"/>